<keyword evidence="1" id="KW-1133">Transmembrane helix</keyword>
<evidence type="ECO:0000313" key="2">
    <source>
        <dbReference type="EMBL" id="TGD17970.1"/>
    </source>
</evidence>
<proteinExistence type="predicted"/>
<organism evidence="2 3">
    <name type="scientific">Levilactobacillus suantsaiihabitans</name>
    <dbReference type="NCBI Taxonomy" id="2487722"/>
    <lineage>
        <taxon>Bacteria</taxon>
        <taxon>Bacillati</taxon>
        <taxon>Bacillota</taxon>
        <taxon>Bacilli</taxon>
        <taxon>Lactobacillales</taxon>
        <taxon>Lactobacillaceae</taxon>
        <taxon>Levilactobacillus</taxon>
    </lineage>
</organism>
<dbReference type="Proteomes" id="UP000297348">
    <property type="component" value="Unassembled WGS sequence"/>
</dbReference>
<reference evidence="2 3" key="1">
    <citation type="submission" date="2018-10" db="EMBL/GenBank/DDBJ databases">
        <title>Lactobacillus sp. R7 and Lactobacillus sp. R19 isolated from fermented mustard green product of Taiwan.</title>
        <authorList>
            <person name="Lin S.-T."/>
        </authorList>
    </citation>
    <scope>NUCLEOTIDE SEQUENCE [LARGE SCALE GENOMIC DNA]</scope>
    <source>
        <strain evidence="2 3">BCRC 81129</strain>
    </source>
</reference>
<feature type="transmembrane region" description="Helical" evidence="1">
    <location>
        <begin position="156"/>
        <end position="177"/>
    </location>
</feature>
<dbReference type="AlphaFoldDB" id="A0A4Z0J749"/>
<keyword evidence="1" id="KW-0472">Membrane</keyword>
<protein>
    <submittedName>
        <fullName evidence="2">DUF1700 domain-containing protein</fullName>
    </submittedName>
</protein>
<evidence type="ECO:0000313" key="3">
    <source>
        <dbReference type="Proteomes" id="UP000297348"/>
    </source>
</evidence>
<dbReference type="RefSeq" id="WP_135368612.1">
    <property type="nucleotide sequence ID" value="NZ_RKLX01000019.1"/>
</dbReference>
<feature type="transmembrane region" description="Helical" evidence="1">
    <location>
        <begin position="123"/>
        <end position="150"/>
    </location>
</feature>
<keyword evidence="1" id="KW-0812">Transmembrane</keyword>
<dbReference type="EMBL" id="RKLX01000019">
    <property type="protein sequence ID" value="TGD17970.1"/>
    <property type="molecule type" value="Genomic_DNA"/>
</dbReference>
<name>A0A4Z0J749_9LACO</name>
<dbReference type="OrthoDB" id="2242293at2"/>
<evidence type="ECO:0000256" key="1">
    <source>
        <dbReference type="SAM" id="Phobius"/>
    </source>
</evidence>
<keyword evidence="3" id="KW-1185">Reference proteome</keyword>
<accession>A0A4Z0J749</accession>
<comment type="caution">
    <text evidence="2">The sequence shown here is derived from an EMBL/GenBank/DDBJ whole genome shotgun (WGS) entry which is preliminary data.</text>
</comment>
<gene>
    <name evidence="2" type="ORF">EGT51_10370</name>
</gene>
<feature type="transmembrane region" description="Helical" evidence="1">
    <location>
        <begin position="89"/>
        <end position="116"/>
    </location>
</feature>
<sequence>MNDYIQAVQRLLGQLTTAEQQEVVEYYREYLLDAGITTYEQAVDELGTPRSLARKVLADYSIKLTEQDQGDTAQSRSSVQATKANVKTVWLIILALLSTPVTIPILIVIGALFIAFAAVVFSLLVAALAVFLSIILVGVAGVVVGIATIWQAPWTGIFYLGVGLAALGASWIGWLLLKWLGSKIAWALTWAAKKIYNRFIPRSRAERGRKQ</sequence>
<dbReference type="Pfam" id="PF22564">
    <property type="entry name" value="HAAS"/>
    <property type="match status" value="1"/>
</dbReference>